<keyword evidence="4" id="KW-0029">Amino-acid transport</keyword>
<dbReference type="GO" id="GO:0015171">
    <property type="term" value="F:amino acid transmembrane transporter activity"/>
    <property type="evidence" value="ECO:0007669"/>
    <property type="project" value="TreeGrafter"/>
</dbReference>
<keyword evidence="2" id="KW-0813">Transport</keyword>
<comment type="subcellular location">
    <subcellularLocation>
        <location evidence="1">Membrane</location>
        <topology evidence="1">Multi-pass membrane protein</topology>
    </subcellularLocation>
</comment>
<evidence type="ECO:0000256" key="5">
    <source>
        <dbReference type="ARBA" id="ARBA00022989"/>
    </source>
</evidence>
<evidence type="ECO:0000313" key="10">
    <source>
        <dbReference type="Proteomes" id="UP000242180"/>
    </source>
</evidence>
<dbReference type="PANTHER" id="PTHR43341:SF1">
    <property type="entry name" value="GENERAL AMINO-ACID PERMEASE GAP1"/>
    <property type="match status" value="1"/>
</dbReference>
<feature type="transmembrane region" description="Helical" evidence="7">
    <location>
        <begin position="432"/>
        <end position="457"/>
    </location>
</feature>
<evidence type="ECO:0000256" key="2">
    <source>
        <dbReference type="ARBA" id="ARBA00022448"/>
    </source>
</evidence>
<feature type="transmembrane region" description="Helical" evidence="7">
    <location>
        <begin position="405"/>
        <end position="426"/>
    </location>
</feature>
<dbReference type="AlphaFoldDB" id="A0A1X2H786"/>
<dbReference type="Pfam" id="PF00324">
    <property type="entry name" value="AA_permease"/>
    <property type="match status" value="1"/>
</dbReference>
<protein>
    <submittedName>
        <fullName evidence="9">Amino acid permease/ SLC12A domain-containing protein</fullName>
    </submittedName>
</protein>
<keyword evidence="5 7" id="KW-1133">Transmembrane helix</keyword>
<keyword evidence="3 7" id="KW-0812">Transmembrane</keyword>
<sequence>MLPGQEYQPQQQTIYISPAERRNEDPYGLDNFFYDNRRARRPPSISTYATSNQQLHRSLKSRHLAMISLGGVIGQGLFLSSGANLYHGGMPTRQMNYPYAIIGFMVYWVAYALGEMATYIPVSGSFTIFCRRFVDESFGATIGYNYWACWSIVVASELVALPIIMEFWTTALPRVVWSLIYLVVILIVNMFGARSYGEVEYWMSLIKILAVIIFIIVGCLVSGGVIGNEATHCTSRDEVYGFKYWNNPGSFPHGVTGVIDSLILSVFSMQGTEIVGITAGEAGNPQKEVPRAIKNVVWRIIIFYILTVIVMGMVIPWNDPRNLRPNSLISSLPGNKTPSVVVSPFTMVFEKGSLQSAANIMNAVILITVISCANSAFYVSSRTMLALSQEGIAWHRLSYINKMGVPLYALMCTTAVSLVAFATSFIPGSDLFTVLTTLVGVAGLTTWFGITVAHYRFRRAFAEQGRDLNDLPMRIPLHPFGDIFSMVACIAVALMTGYSYFKPANAVGLIGNYGGLILCILGFTITKFYTKSKLVPLERMDLDTGRSDSKWASNDEEDAMKRLWRRVRHTMT</sequence>
<evidence type="ECO:0000256" key="4">
    <source>
        <dbReference type="ARBA" id="ARBA00022970"/>
    </source>
</evidence>
<reference evidence="9 10" key="1">
    <citation type="submission" date="2016-07" db="EMBL/GenBank/DDBJ databases">
        <title>Pervasive Adenine N6-methylation of Active Genes in Fungi.</title>
        <authorList>
            <consortium name="DOE Joint Genome Institute"/>
            <person name="Mondo S.J."/>
            <person name="Dannebaum R.O."/>
            <person name="Kuo R.C."/>
            <person name="Labutti K."/>
            <person name="Haridas S."/>
            <person name="Kuo A."/>
            <person name="Salamov A."/>
            <person name="Ahrendt S.R."/>
            <person name="Lipzen A."/>
            <person name="Sullivan W."/>
            <person name="Andreopoulos W.B."/>
            <person name="Clum A."/>
            <person name="Lindquist E."/>
            <person name="Daum C."/>
            <person name="Ramamoorthy G.K."/>
            <person name="Gryganskyi A."/>
            <person name="Culley D."/>
            <person name="Magnuson J.K."/>
            <person name="James T.Y."/>
            <person name="O'Malley M.A."/>
            <person name="Stajich J.E."/>
            <person name="Spatafora J.W."/>
            <person name="Visel A."/>
            <person name="Grigoriev I.V."/>
        </authorList>
    </citation>
    <scope>NUCLEOTIDE SEQUENCE [LARGE SCALE GENOMIC DNA]</scope>
    <source>
        <strain evidence="9 10">NRRL 2496</strain>
    </source>
</reference>
<feature type="transmembrane region" description="Helical" evidence="7">
    <location>
        <begin position="296"/>
        <end position="317"/>
    </location>
</feature>
<feature type="transmembrane region" description="Helical" evidence="7">
    <location>
        <begin position="144"/>
        <end position="163"/>
    </location>
</feature>
<dbReference type="InParanoid" id="A0A1X2H786"/>
<gene>
    <name evidence="9" type="ORF">BCR43DRAFT_550095</name>
</gene>
<evidence type="ECO:0000259" key="8">
    <source>
        <dbReference type="Pfam" id="PF00324"/>
    </source>
</evidence>
<keyword evidence="6 7" id="KW-0472">Membrane</keyword>
<organism evidence="9 10">
    <name type="scientific">Syncephalastrum racemosum</name>
    <name type="common">Filamentous fungus</name>
    <dbReference type="NCBI Taxonomy" id="13706"/>
    <lineage>
        <taxon>Eukaryota</taxon>
        <taxon>Fungi</taxon>
        <taxon>Fungi incertae sedis</taxon>
        <taxon>Mucoromycota</taxon>
        <taxon>Mucoromycotina</taxon>
        <taxon>Mucoromycetes</taxon>
        <taxon>Mucorales</taxon>
        <taxon>Syncephalastraceae</taxon>
        <taxon>Syncephalastrum</taxon>
    </lineage>
</organism>
<dbReference type="PANTHER" id="PTHR43341">
    <property type="entry name" value="AMINO ACID PERMEASE"/>
    <property type="match status" value="1"/>
</dbReference>
<accession>A0A1X2H786</accession>
<dbReference type="FunCoup" id="A0A1X2H786">
    <property type="interactions" value="411"/>
</dbReference>
<dbReference type="GO" id="GO:0016020">
    <property type="term" value="C:membrane"/>
    <property type="evidence" value="ECO:0007669"/>
    <property type="project" value="UniProtKB-SubCell"/>
</dbReference>
<feature type="transmembrane region" description="Helical" evidence="7">
    <location>
        <begin position="97"/>
        <end position="114"/>
    </location>
</feature>
<name>A0A1X2H786_SYNRA</name>
<dbReference type="InterPro" id="IPR004841">
    <property type="entry name" value="AA-permease/SLC12A_dom"/>
</dbReference>
<keyword evidence="10" id="KW-1185">Reference proteome</keyword>
<evidence type="ECO:0000313" key="9">
    <source>
        <dbReference type="EMBL" id="ORY94414.1"/>
    </source>
</evidence>
<dbReference type="Gene3D" id="1.20.1740.10">
    <property type="entry name" value="Amino acid/polyamine transporter I"/>
    <property type="match status" value="1"/>
</dbReference>
<dbReference type="InterPro" id="IPR050524">
    <property type="entry name" value="APC_YAT"/>
</dbReference>
<dbReference type="FunFam" id="1.20.1740.10:FF:000001">
    <property type="entry name" value="Amino acid permease"/>
    <property type="match status" value="1"/>
</dbReference>
<feature type="transmembrane region" description="Helical" evidence="7">
    <location>
        <begin position="477"/>
        <end position="501"/>
    </location>
</feature>
<feature type="transmembrane region" description="Helical" evidence="7">
    <location>
        <begin position="175"/>
        <end position="193"/>
    </location>
</feature>
<evidence type="ECO:0000256" key="1">
    <source>
        <dbReference type="ARBA" id="ARBA00004141"/>
    </source>
</evidence>
<comment type="caution">
    <text evidence="9">The sequence shown here is derived from an EMBL/GenBank/DDBJ whole genome shotgun (WGS) entry which is preliminary data.</text>
</comment>
<feature type="transmembrane region" description="Helical" evidence="7">
    <location>
        <begin position="360"/>
        <end position="379"/>
    </location>
</feature>
<feature type="domain" description="Amino acid permease/ SLC12A" evidence="8">
    <location>
        <begin position="63"/>
        <end position="533"/>
    </location>
</feature>
<dbReference type="Proteomes" id="UP000242180">
    <property type="component" value="Unassembled WGS sequence"/>
</dbReference>
<dbReference type="OrthoDB" id="3900342at2759"/>
<dbReference type="STRING" id="13706.A0A1X2H786"/>
<evidence type="ECO:0000256" key="7">
    <source>
        <dbReference type="SAM" id="Phobius"/>
    </source>
</evidence>
<feature type="transmembrane region" description="Helical" evidence="7">
    <location>
        <begin position="205"/>
        <end position="226"/>
    </location>
</feature>
<feature type="transmembrane region" description="Helical" evidence="7">
    <location>
        <begin position="513"/>
        <end position="530"/>
    </location>
</feature>
<evidence type="ECO:0000256" key="6">
    <source>
        <dbReference type="ARBA" id="ARBA00023136"/>
    </source>
</evidence>
<dbReference type="OMA" id="WASNDEE"/>
<feature type="transmembrane region" description="Helical" evidence="7">
    <location>
        <begin position="64"/>
        <end position="85"/>
    </location>
</feature>
<proteinExistence type="predicted"/>
<evidence type="ECO:0000256" key="3">
    <source>
        <dbReference type="ARBA" id="ARBA00022692"/>
    </source>
</evidence>
<dbReference type="EMBL" id="MCGN01000007">
    <property type="protein sequence ID" value="ORY94414.1"/>
    <property type="molecule type" value="Genomic_DNA"/>
</dbReference>
<dbReference type="PIRSF" id="PIRSF006060">
    <property type="entry name" value="AA_transporter"/>
    <property type="match status" value="1"/>
</dbReference>